<organism evidence="4 5">
    <name type="scientific">Spirochaeta africana (strain ATCC 700263 / DSM 8902 / Z-7692)</name>
    <dbReference type="NCBI Taxonomy" id="889378"/>
    <lineage>
        <taxon>Bacteria</taxon>
        <taxon>Pseudomonadati</taxon>
        <taxon>Spirochaetota</taxon>
        <taxon>Spirochaetia</taxon>
        <taxon>Spirochaetales</taxon>
        <taxon>Spirochaetaceae</taxon>
        <taxon>Spirochaeta</taxon>
    </lineage>
</organism>
<dbReference type="HOGENOM" id="CLU_073076_2_1_12"/>
<dbReference type="Gene3D" id="1.10.287.1490">
    <property type="match status" value="1"/>
</dbReference>
<sequence length="333" mass="38948">MLQETFEKLRELQEIIAEKFAIEAEIQEIPKTLSTKTDVLQRMKRSFIERNEKYESTRKHLADLRVRLSEAEAAREKYEQQMDLIKTQREYEALDKEIREASDREQNLRREIQREERALEEVQAVLSREESMIQDQEKDLEVEQERIREQQGDKEATLKALLKKEHAITPDLDDDLIFKFERIIRSKEGVGIVPIKKGTCSGCHMMLPNQLVNDVRSGEHIHNCPYCSRILFWFENVEGDILGDDAGGLVDLMENEFDDDTEGHDLLDDSLLDEEELDIMDDGDDTITDEEEDLEDSLIDDDEEDEPLDEDGDDFEDDDVEEDDDDIDEDEEE</sequence>
<evidence type="ECO:0000313" key="5">
    <source>
        <dbReference type="Proteomes" id="UP000007383"/>
    </source>
</evidence>
<dbReference type="KEGG" id="sfc:Spiaf_1502"/>
<evidence type="ECO:0000313" key="4">
    <source>
        <dbReference type="EMBL" id="AFG37561.1"/>
    </source>
</evidence>
<dbReference type="STRING" id="889378.Spiaf_1502"/>
<accession>H9UJ68</accession>
<protein>
    <submittedName>
        <fullName evidence="4">Zn-ribbon protein, possibly nucleic acid-binding protein</fullName>
    </submittedName>
</protein>
<name>H9UJ68_SPIAZ</name>
<dbReference type="PANTHER" id="PTHR39082">
    <property type="entry name" value="PHOSPHOLIPASE C-BETA-2-RELATED"/>
    <property type="match status" value="1"/>
</dbReference>
<keyword evidence="1" id="KW-0175">Coiled coil</keyword>
<feature type="coiled-coil region" evidence="1">
    <location>
        <begin position="54"/>
        <end position="153"/>
    </location>
</feature>
<dbReference type="EMBL" id="CP003282">
    <property type="protein sequence ID" value="AFG37561.1"/>
    <property type="molecule type" value="Genomic_DNA"/>
</dbReference>
<dbReference type="Pfam" id="PF02591">
    <property type="entry name" value="Zn_ribbon_9"/>
    <property type="match status" value="1"/>
</dbReference>
<dbReference type="eggNOG" id="COG1579">
    <property type="taxonomic scope" value="Bacteria"/>
</dbReference>
<dbReference type="PANTHER" id="PTHR39082:SF1">
    <property type="entry name" value="SCAVENGER RECEPTOR CLASS A MEMBER 3"/>
    <property type="match status" value="1"/>
</dbReference>
<dbReference type="AlphaFoldDB" id="H9UJ68"/>
<evidence type="ECO:0000256" key="2">
    <source>
        <dbReference type="SAM" id="MobiDB-lite"/>
    </source>
</evidence>
<keyword evidence="5" id="KW-1185">Reference proteome</keyword>
<dbReference type="PATRIC" id="fig|889378.3.peg.1492"/>
<dbReference type="InterPro" id="IPR052376">
    <property type="entry name" value="Oxidative_Scav/Glycosyltrans"/>
</dbReference>
<dbReference type="Proteomes" id="UP000007383">
    <property type="component" value="Chromosome"/>
</dbReference>
<proteinExistence type="predicted"/>
<dbReference type="InterPro" id="IPR003743">
    <property type="entry name" value="Zf-RING_7"/>
</dbReference>
<evidence type="ECO:0000259" key="3">
    <source>
        <dbReference type="Pfam" id="PF02591"/>
    </source>
</evidence>
<evidence type="ECO:0000256" key="1">
    <source>
        <dbReference type="SAM" id="Coils"/>
    </source>
</evidence>
<dbReference type="OrthoDB" id="9795058at2"/>
<reference evidence="5" key="1">
    <citation type="journal article" date="2013" name="Stand. Genomic Sci.">
        <title>Complete genome sequence of the halophilic bacterium Spirochaeta africana type strain (Z-7692(T)) from the alkaline Lake Magadi in the East African Rift.</title>
        <authorList>
            <person name="Liolos K."/>
            <person name="Abt B."/>
            <person name="Scheuner C."/>
            <person name="Teshima H."/>
            <person name="Held B."/>
            <person name="Lapidus A."/>
            <person name="Nolan M."/>
            <person name="Lucas S."/>
            <person name="Deshpande S."/>
            <person name="Cheng J.F."/>
            <person name="Tapia R."/>
            <person name="Goodwin L.A."/>
            <person name="Pitluck S."/>
            <person name="Pagani I."/>
            <person name="Ivanova N."/>
            <person name="Mavromatis K."/>
            <person name="Mikhailova N."/>
            <person name="Huntemann M."/>
            <person name="Pati A."/>
            <person name="Chen A."/>
            <person name="Palaniappan K."/>
            <person name="Land M."/>
            <person name="Rohde M."/>
            <person name="Tindall B.J."/>
            <person name="Detter J.C."/>
            <person name="Goker M."/>
            <person name="Bristow J."/>
            <person name="Eisen J.A."/>
            <person name="Markowitz V."/>
            <person name="Hugenholtz P."/>
            <person name="Woyke T."/>
            <person name="Klenk H.P."/>
            <person name="Kyrpides N.C."/>
        </authorList>
    </citation>
    <scope>NUCLEOTIDE SEQUENCE</scope>
    <source>
        <strain evidence="5">ATCC 700263 / DSM 8902 / Z-7692</strain>
    </source>
</reference>
<feature type="domain" description="C4-type zinc ribbon" evidence="3">
    <location>
        <begin position="199"/>
        <end position="231"/>
    </location>
</feature>
<dbReference type="RefSeq" id="WP_014455545.1">
    <property type="nucleotide sequence ID" value="NC_017098.1"/>
</dbReference>
<gene>
    <name evidence="4" type="ordered locus">Spiaf_1502</name>
</gene>
<feature type="region of interest" description="Disordered" evidence="2">
    <location>
        <begin position="279"/>
        <end position="333"/>
    </location>
</feature>